<dbReference type="InterPro" id="IPR042099">
    <property type="entry name" value="ANL_N_sf"/>
</dbReference>
<evidence type="ECO:0000313" key="12">
    <source>
        <dbReference type="EMBL" id="MYL84009.1"/>
    </source>
</evidence>
<feature type="domain" description="AMP-dependent synthetase/ligase" evidence="10">
    <location>
        <begin position="88"/>
        <end position="283"/>
    </location>
</feature>
<protein>
    <recommendedName>
        <fullName evidence="7 9">Phenylacetate-coenzyme A ligase</fullName>
        <ecNumber evidence="6 9">6.2.1.30</ecNumber>
    </recommendedName>
    <alternativeName>
        <fullName evidence="8 9">Phenylacetyl-CoA ligase</fullName>
    </alternativeName>
</protein>
<dbReference type="OrthoDB" id="5484550at2"/>
<reference evidence="12 13" key="1">
    <citation type="submission" date="2020-01" db="EMBL/GenBank/DDBJ databases">
        <title>Genome sequence of Desulfovibrio aerotolerans DSM 16695(T).</title>
        <authorList>
            <person name="Karnachuk O."/>
            <person name="Avakyan M."/>
            <person name="Mardanov A."/>
            <person name="Kadnikov V."/>
            <person name="Ravin N."/>
        </authorList>
    </citation>
    <scope>NUCLEOTIDE SEQUENCE [LARGE SCALE GENOMIC DNA]</scope>
    <source>
        <strain evidence="12 13">DSM 16695</strain>
    </source>
</reference>
<dbReference type="SUPFAM" id="SSF56801">
    <property type="entry name" value="Acetyl-CoA synthetase-like"/>
    <property type="match status" value="1"/>
</dbReference>
<dbReference type="GO" id="GO:0010124">
    <property type="term" value="P:phenylacetate catabolic process"/>
    <property type="evidence" value="ECO:0007669"/>
    <property type="project" value="UniProtKB-UniRule"/>
</dbReference>
<keyword evidence="2 9" id="KW-0436">Ligase</keyword>
<comment type="pathway">
    <text evidence="4 9">Aromatic compound metabolism; phenylacetate degradation.</text>
</comment>
<evidence type="ECO:0000256" key="2">
    <source>
        <dbReference type="ARBA" id="ARBA00022598"/>
    </source>
</evidence>
<evidence type="ECO:0000256" key="6">
    <source>
        <dbReference type="ARBA" id="ARBA00066629"/>
    </source>
</evidence>
<keyword evidence="3 9" id="KW-0547">Nucleotide-binding</keyword>
<feature type="domain" description="AMP-dependent ligase C-terminal" evidence="11">
    <location>
        <begin position="333"/>
        <end position="429"/>
    </location>
</feature>
<sequence>MVYYDAAETLSRVEIERLQLERLRASLKQAAKSPFYAKHFAACDFDPASVATLADVRRIPFTTKQHLRDSYPDAMLAMPLSEMVRMHASSGTTGTPTVIYHTQNDLDWWASLMARCMYMAGLRRTDVFQNMSGYGLFTGGLGIHYGAERLGCLTIPAGAGNSHRQIKLLTDFKVTGIHIIPSYALYLSAVFAELGIDPKSLSLRIALVGAEPYTEETRRRLEEIYGIKAYNSYGLSEMNGPGVAFECQEQHGMHVWEDAYLAEIVDPATGEPVPDGELGELVMTTLGREGMPVVRYRTRDMTRFLTEPCPCGRVHRRIDRLHGRCDDMLIVKGVNIFPMQIERVLMAMPEVGQDYLIVLERDGYIDNIRVKVEIRDEYFVEDMRQLGALQKRIAARLRDELLVTPKVELVERNSLPKTEGKATRVLDMRGNGA</sequence>
<dbReference type="InterPro" id="IPR000873">
    <property type="entry name" value="AMP-dep_synth/lig_dom"/>
</dbReference>
<evidence type="ECO:0000256" key="7">
    <source>
        <dbReference type="ARBA" id="ARBA00068695"/>
    </source>
</evidence>
<dbReference type="PIRSF" id="PIRSF006444">
    <property type="entry name" value="PaaK"/>
    <property type="match status" value="1"/>
</dbReference>
<comment type="function">
    <text evidence="9">Catalyzes the activation of phenylacetic acid (PA) to phenylacetyl-CoA (PA-CoA).</text>
</comment>
<accession>A0A7C9MK41</accession>
<dbReference type="InterPro" id="IPR045851">
    <property type="entry name" value="AMP-bd_C_sf"/>
</dbReference>
<evidence type="ECO:0000259" key="11">
    <source>
        <dbReference type="Pfam" id="PF14535"/>
    </source>
</evidence>
<evidence type="ECO:0000313" key="13">
    <source>
        <dbReference type="Proteomes" id="UP000482487"/>
    </source>
</evidence>
<dbReference type="EMBL" id="WVUD01000023">
    <property type="protein sequence ID" value="MYL84009.1"/>
    <property type="molecule type" value="Genomic_DNA"/>
</dbReference>
<dbReference type="AlphaFoldDB" id="A0A7C9MK41"/>
<dbReference type="InterPro" id="IPR011880">
    <property type="entry name" value="PA_CoA_ligase"/>
</dbReference>
<dbReference type="EC" id="6.2.1.30" evidence="6 9"/>
<dbReference type="InterPro" id="IPR028154">
    <property type="entry name" value="AMP-dep_Lig_C"/>
</dbReference>
<proteinExistence type="inferred from homology"/>
<evidence type="ECO:0000259" key="10">
    <source>
        <dbReference type="Pfam" id="PF00501"/>
    </source>
</evidence>
<keyword evidence="13" id="KW-1185">Reference proteome</keyword>
<evidence type="ECO:0000256" key="3">
    <source>
        <dbReference type="ARBA" id="ARBA00022741"/>
    </source>
</evidence>
<dbReference type="PANTHER" id="PTHR43845">
    <property type="entry name" value="BLR5969 PROTEIN"/>
    <property type="match status" value="1"/>
</dbReference>
<dbReference type="PANTHER" id="PTHR43845:SF1">
    <property type="entry name" value="BLR5969 PROTEIN"/>
    <property type="match status" value="1"/>
</dbReference>
<evidence type="ECO:0000256" key="9">
    <source>
        <dbReference type="PIRNR" id="PIRNR006444"/>
    </source>
</evidence>
<evidence type="ECO:0000256" key="1">
    <source>
        <dbReference type="ARBA" id="ARBA00011245"/>
    </source>
</evidence>
<dbReference type="Pfam" id="PF00501">
    <property type="entry name" value="AMP-binding"/>
    <property type="match status" value="1"/>
</dbReference>
<dbReference type="FunFam" id="3.40.50.12780:FF:000016">
    <property type="entry name" value="Phenylacetate-coenzyme A ligase"/>
    <property type="match status" value="1"/>
</dbReference>
<dbReference type="Gene3D" id="3.30.300.30">
    <property type="match status" value="1"/>
</dbReference>
<dbReference type="Proteomes" id="UP000482487">
    <property type="component" value="Unassembled WGS sequence"/>
</dbReference>
<comment type="caution">
    <text evidence="12">The sequence shown here is derived from an EMBL/GenBank/DDBJ whole genome shotgun (WGS) entry which is preliminary data.</text>
</comment>
<dbReference type="GO" id="GO:0047475">
    <property type="term" value="F:phenylacetate-CoA ligase activity"/>
    <property type="evidence" value="ECO:0007669"/>
    <property type="project" value="UniProtKB-EC"/>
</dbReference>
<comment type="subunit">
    <text evidence="1">Monomer.</text>
</comment>
<evidence type="ECO:0000256" key="4">
    <source>
        <dbReference type="ARBA" id="ARBA00060591"/>
    </source>
</evidence>
<dbReference type="Gene3D" id="3.40.50.12780">
    <property type="entry name" value="N-terminal domain of ligase-like"/>
    <property type="match status" value="1"/>
</dbReference>
<gene>
    <name evidence="12" type="ORF">GTA51_12800</name>
</gene>
<dbReference type="UniPathway" id="UPA00930"/>
<comment type="similarity">
    <text evidence="5 9">Belongs to the phenylacetyl-CoA ligase family.</text>
</comment>
<organism evidence="12 13">
    <name type="scientific">Solidesulfovibrio aerotolerans</name>
    <dbReference type="NCBI Taxonomy" id="295255"/>
    <lineage>
        <taxon>Bacteria</taxon>
        <taxon>Pseudomonadati</taxon>
        <taxon>Thermodesulfobacteriota</taxon>
        <taxon>Desulfovibrionia</taxon>
        <taxon>Desulfovibrionales</taxon>
        <taxon>Desulfovibrionaceae</taxon>
        <taxon>Solidesulfovibrio</taxon>
    </lineage>
</organism>
<dbReference type="GO" id="GO:0000166">
    <property type="term" value="F:nucleotide binding"/>
    <property type="evidence" value="ECO:0007669"/>
    <property type="project" value="UniProtKB-KW"/>
</dbReference>
<name>A0A7C9MK41_9BACT</name>
<dbReference type="Pfam" id="PF14535">
    <property type="entry name" value="AMP-binding_C_2"/>
    <property type="match status" value="1"/>
</dbReference>
<dbReference type="CDD" id="cd05913">
    <property type="entry name" value="PaaK"/>
    <property type="match status" value="1"/>
</dbReference>
<evidence type="ECO:0000256" key="8">
    <source>
        <dbReference type="ARBA" id="ARBA00075111"/>
    </source>
</evidence>
<evidence type="ECO:0000256" key="5">
    <source>
        <dbReference type="ARBA" id="ARBA00061566"/>
    </source>
</evidence>
<comment type="catalytic activity">
    <reaction evidence="9">
        <text>2-phenylacetate + ATP + CoA = phenylacetyl-CoA + AMP + diphosphate</text>
        <dbReference type="Rhea" id="RHEA:20956"/>
        <dbReference type="ChEBI" id="CHEBI:18401"/>
        <dbReference type="ChEBI" id="CHEBI:30616"/>
        <dbReference type="ChEBI" id="CHEBI:33019"/>
        <dbReference type="ChEBI" id="CHEBI:57287"/>
        <dbReference type="ChEBI" id="CHEBI:57390"/>
        <dbReference type="ChEBI" id="CHEBI:456215"/>
        <dbReference type="EC" id="6.2.1.30"/>
    </reaction>
</comment>